<name>A0A9W7NL23_9PROT</name>
<protein>
    <recommendedName>
        <fullName evidence="3">Integrase</fullName>
    </recommendedName>
</protein>
<dbReference type="Proteomes" id="UP000480854">
    <property type="component" value="Unassembled WGS sequence"/>
</dbReference>
<evidence type="ECO:0000313" key="2">
    <source>
        <dbReference type="Proteomes" id="UP000480854"/>
    </source>
</evidence>
<gene>
    <name evidence="1" type="ORF">DS843_08765</name>
</gene>
<keyword evidence="2" id="KW-1185">Reference proteome</keyword>
<organism evidence="1 2">
    <name type="scientific">Roseomonas genomospecies 6</name>
    <dbReference type="NCBI Taxonomy" id="214106"/>
    <lineage>
        <taxon>Bacteria</taxon>
        <taxon>Pseudomonadati</taxon>
        <taxon>Pseudomonadota</taxon>
        <taxon>Alphaproteobacteria</taxon>
        <taxon>Acetobacterales</taxon>
        <taxon>Roseomonadaceae</taxon>
        <taxon>Roseomonas</taxon>
    </lineage>
</organism>
<proteinExistence type="predicted"/>
<sequence>MALAYAQESKVEATYWCSDLLVKRRKLMEGWADFCGNTGRQGGCADPARQARVTVRPALPRQ</sequence>
<comment type="caution">
    <text evidence="1">The sequence shown here is derived from an EMBL/GenBank/DDBJ whole genome shotgun (WGS) entry which is preliminary data.</text>
</comment>
<dbReference type="EMBL" id="QOKW01000005">
    <property type="protein sequence ID" value="KAA0681856.1"/>
    <property type="molecule type" value="Genomic_DNA"/>
</dbReference>
<dbReference type="AlphaFoldDB" id="A0A9W7NL23"/>
<evidence type="ECO:0008006" key="3">
    <source>
        <dbReference type="Google" id="ProtNLM"/>
    </source>
</evidence>
<evidence type="ECO:0000313" key="1">
    <source>
        <dbReference type="EMBL" id="KAA0681856.1"/>
    </source>
</evidence>
<reference evidence="1 2" key="1">
    <citation type="submission" date="2018-07" db="EMBL/GenBank/DDBJ databases">
        <title>Genome sequence of Azospirillum sp. ATCC 49961.</title>
        <authorList>
            <person name="Sant'Anna F.H."/>
            <person name="Baldani J.I."/>
            <person name="Zilli J.E."/>
            <person name="Reis V.M."/>
            <person name="Hartmann A."/>
            <person name="Cruz L."/>
            <person name="de Souza E.M."/>
            <person name="de Oliveira Pedrosa F."/>
            <person name="Passaglia L.M.P."/>
        </authorList>
    </citation>
    <scope>NUCLEOTIDE SEQUENCE [LARGE SCALE GENOMIC DNA]</scope>
    <source>
        <strain evidence="1 2">ATCC 49961</strain>
    </source>
</reference>
<accession>A0A9W7NL23</accession>